<evidence type="ECO:0000256" key="1">
    <source>
        <dbReference type="SAM" id="Phobius"/>
    </source>
</evidence>
<dbReference type="AlphaFoldDB" id="A0A1N7K860"/>
<feature type="domain" description="YrhK" evidence="2">
    <location>
        <begin position="22"/>
        <end position="76"/>
    </location>
</feature>
<dbReference type="Proteomes" id="UP000186221">
    <property type="component" value="Unassembled WGS sequence"/>
</dbReference>
<name>A0A1N7K860_9RHOB</name>
<keyword evidence="1" id="KW-0472">Membrane</keyword>
<dbReference type="OrthoDB" id="5862062at2"/>
<accession>A0A1N7K860</accession>
<gene>
    <name evidence="3" type="ORF">SAMN05421580_102290</name>
</gene>
<proteinExistence type="predicted"/>
<feature type="transmembrane region" description="Helical" evidence="1">
    <location>
        <begin position="21"/>
        <end position="47"/>
    </location>
</feature>
<evidence type="ECO:0000259" key="2">
    <source>
        <dbReference type="Pfam" id="PF14145"/>
    </source>
</evidence>
<protein>
    <submittedName>
        <fullName evidence="3">YrhK-like protein</fullName>
    </submittedName>
</protein>
<feature type="transmembrane region" description="Helical" evidence="1">
    <location>
        <begin position="53"/>
        <end position="71"/>
    </location>
</feature>
<dbReference type="STRING" id="453582.SAMN05421580_102290"/>
<organism evidence="3 4">
    <name type="scientific">Rhodobacter aestuarii</name>
    <dbReference type="NCBI Taxonomy" id="453582"/>
    <lineage>
        <taxon>Bacteria</taxon>
        <taxon>Pseudomonadati</taxon>
        <taxon>Pseudomonadota</taxon>
        <taxon>Alphaproteobacteria</taxon>
        <taxon>Rhodobacterales</taxon>
        <taxon>Rhodobacter group</taxon>
        <taxon>Rhodobacter</taxon>
    </lineage>
</organism>
<dbReference type="InterPro" id="IPR025424">
    <property type="entry name" value="YrhK_domain"/>
</dbReference>
<evidence type="ECO:0000313" key="4">
    <source>
        <dbReference type="Proteomes" id="UP000186221"/>
    </source>
</evidence>
<keyword evidence="1" id="KW-0812">Transmembrane</keyword>
<keyword evidence="4" id="KW-1185">Reference proteome</keyword>
<dbReference type="EMBL" id="FTOG01000002">
    <property type="protein sequence ID" value="SIS57765.1"/>
    <property type="molecule type" value="Genomic_DNA"/>
</dbReference>
<dbReference type="RefSeq" id="WP_076483867.1">
    <property type="nucleotide sequence ID" value="NZ_FTOG01000002.1"/>
</dbReference>
<dbReference type="Pfam" id="PF14145">
    <property type="entry name" value="YrhK"/>
    <property type="match status" value="1"/>
</dbReference>
<keyword evidence="1" id="KW-1133">Transmembrane helix</keyword>
<sequence>MSSLFETDHRQGSTEQRRLYALFEIAYTLVDFGAALCFIVGSVFFFYDTLVFPGTWLFLIGSILFAAKPTLRLVRELKLLRMGDYADIAERRK</sequence>
<evidence type="ECO:0000313" key="3">
    <source>
        <dbReference type="EMBL" id="SIS57765.1"/>
    </source>
</evidence>
<reference evidence="4" key="1">
    <citation type="submission" date="2017-01" db="EMBL/GenBank/DDBJ databases">
        <authorList>
            <person name="Varghese N."/>
            <person name="Submissions S."/>
        </authorList>
    </citation>
    <scope>NUCLEOTIDE SEQUENCE [LARGE SCALE GENOMIC DNA]</scope>
    <source>
        <strain evidence="4">DSM 19945</strain>
    </source>
</reference>